<proteinExistence type="predicted"/>
<dbReference type="Proteomes" id="UP001162501">
    <property type="component" value="Chromosome 11"/>
</dbReference>
<protein>
    <submittedName>
        <fullName evidence="1">Uncharacterized protein</fullName>
    </submittedName>
</protein>
<gene>
    <name evidence="1" type="ORF">MRATA1EN22A_LOCUS2969</name>
</gene>
<name>A0AC59Y8M9_RANTA</name>
<accession>A0AC59Y8M9</accession>
<reference evidence="1" key="1">
    <citation type="submission" date="2023-05" db="EMBL/GenBank/DDBJ databases">
        <authorList>
            <consortium name="ELIXIR-Norway"/>
        </authorList>
    </citation>
    <scope>NUCLEOTIDE SEQUENCE</scope>
</reference>
<sequence length="144" mass="15010">MEPQSLAGNDRRTVCATRTRGRSPRAGGGCCPAGCVSEAPAGDSRDQGTPGPRGWASPSARTSFRPEQGSAVDIQPRVGMTGILPVPAWGPEPYPPRPGSRPQCGAPRSPPSRAVPPLRRLPARFVPLRIPGRGAVTVLSSDGR</sequence>
<evidence type="ECO:0000313" key="2">
    <source>
        <dbReference type="Proteomes" id="UP001162501"/>
    </source>
</evidence>
<dbReference type="EMBL" id="OX596095">
    <property type="protein sequence ID" value="CAM9471219.1"/>
    <property type="molecule type" value="Genomic_DNA"/>
</dbReference>
<reference evidence="1" key="2">
    <citation type="submission" date="2025-03" db="EMBL/GenBank/DDBJ databases">
        <authorList>
            <consortium name="ELIXIR-Norway"/>
            <consortium name="Elixir Norway"/>
        </authorList>
    </citation>
    <scope>NUCLEOTIDE SEQUENCE</scope>
</reference>
<evidence type="ECO:0000313" key="1">
    <source>
        <dbReference type="EMBL" id="CAM9471219.1"/>
    </source>
</evidence>
<organism evidence="1 2">
    <name type="scientific">Rangifer tarandus platyrhynchus</name>
    <name type="common">Svalbard reindeer</name>
    <dbReference type="NCBI Taxonomy" id="3082113"/>
    <lineage>
        <taxon>Eukaryota</taxon>
        <taxon>Metazoa</taxon>
        <taxon>Chordata</taxon>
        <taxon>Craniata</taxon>
        <taxon>Vertebrata</taxon>
        <taxon>Euteleostomi</taxon>
        <taxon>Mammalia</taxon>
        <taxon>Eutheria</taxon>
        <taxon>Laurasiatheria</taxon>
        <taxon>Artiodactyla</taxon>
        <taxon>Ruminantia</taxon>
        <taxon>Pecora</taxon>
        <taxon>Cervidae</taxon>
        <taxon>Odocoileinae</taxon>
        <taxon>Rangifer</taxon>
    </lineage>
</organism>